<dbReference type="VEuPathDB" id="FungiDB:H257_13030"/>
<comment type="caution">
    <text evidence="1">The sequence shown here is derived from an EMBL/GenBank/DDBJ whole genome shotgun (WGS) entry which is preliminary data.</text>
</comment>
<accession>A0A6A5AT40</accession>
<dbReference type="Proteomes" id="UP000469452">
    <property type="component" value="Unassembled WGS sequence"/>
</dbReference>
<evidence type="ECO:0000313" key="1">
    <source>
        <dbReference type="EMBL" id="KAF0757831.1"/>
    </source>
</evidence>
<name>A0A6A5AT40_APHAT</name>
<sequence>MSPPPLDDTIEVEFGPQFLSTGMGLRLHPATETDIGAMLIFSYFASPVKVLTIPPCRYQVEAIGDLNVRSLPYNEIKSRMQALVTYPVVHVHAPPHLPIDIPHIPRRRHGRRSLRLFAIPCGLLCAFRGVHCISKSKSEYVPIGRLEIVDYVQPYTTTDLIPSRFWGTPFIRSVNGLDLAQSTDNAGVRYTLSHIPASHVS</sequence>
<proteinExistence type="predicted"/>
<evidence type="ECO:0000313" key="2">
    <source>
        <dbReference type="Proteomes" id="UP000469452"/>
    </source>
</evidence>
<reference evidence="1 2" key="1">
    <citation type="submission" date="2019-06" db="EMBL/GenBank/DDBJ databases">
        <title>Genomics analysis of Aphanomyces spp. identifies a new class of oomycete effector associated with host adaptation.</title>
        <authorList>
            <person name="Gaulin E."/>
        </authorList>
    </citation>
    <scope>NUCLEOTIDE SEQUENCE [LARGE SCALE GENOMIC DNA]</scope>
    <source>
        <strain evidence="1 2">E</strain>
    </source>
</reference>
<gene>
    <name evidence="1" type="ORF">AaE_004136</name>
</gene>
<protein>
    <submittedName>
        <fullName evidence="1">Uncharacterized protein</fullName>
    </submittedName>
</protein>
<organism evidence="1 2">
    <name type="scientific">Aphanomyces astaci</name>
    <name type="common">Crayfish plague agent</name>
    <dbReference type="NCBI Taxonomy" id="112090"/>
    <lineage>
        <taxon>Eukaryota</taxon>
        <taxon>Sar</taxon>
        <taxon>Stramenopiles</taxon>
        <taxon>Oomycota</taxon>
        <taxon>Saprolegniomycetes</taxon>
        <taxon>Saprolegniales</taxon>
        <taxon>Verrucalvaceae</taxon>
        <taxon>Aphanomyces</taxon>
    </lineage>
</organism>
<dbReference type="EMBL" id="VJMI01009823">
    <property type="protein sequence ID" value="KAF0757831.1"/>
    <property type="molecule type" value="Genomic_DNA"/>
</dbReference>
<dbReference type="AlphaFoldDB" id="A0A6A5AT40"/>